<accession>A0ABW2NWB0</accession>
<organism evidence="1 2">
    <name type="scientific">Fictibacillus iocasae</name>
    <dbReference type="NCBI Taxonomy" id="2715437"/>
    <lineage>
        <taxon>Bacteria</taxon>
        <taxon>Bacillati</taxon>
        <taxon>Bacillota</taxon>
        <taxon>Bacilli</taxon>
        <taxon>Bacillales</taxon>
        <taxon>Fictibacillaceae</taxon>
        <taxon>Fictibacillus</taxon>
    </lineage>
</organism>
<dbReference type="EMBL" id="JBHTCP010000051">
    <property type="protein sequence ID" value="MFC7373238.1"/>
    <property type="molecule type" value="Genomic_DNA"/>
</dbReference>
<dbReference type="RefSeq" id="WP_379750976.1">
    <property type="nucleotide sequence ID" value="NZ_JBHTCP010000051.1"/>
</dbReference>
<dbReference type="Proteomes" id="UP001596549">
    <property type="component" value="Unassembled WGS sequence"/>
</dbReference>
<evidence type="ECO:0000313" key="1">
    <source>
        <dbReference type="EMBL" id="MFC7373238.1"/>
    </source>
</evidence>
<proteinExistence type="predicted"/>
<keyword evidence="2" id="KW-1185">Reference proteome</keyword>
<comment type="caution">
    <text evidence="1">The sequence shown here is derived from an EMBL/GenBank/DDBJ whole genome shotgun (WGS) entry which is preliminary data.</text>
</comment>
<name>A0ABW2NWB0_9BACL</name>
<gene>
    <name evidence="1" type="ORF">ACFQPF_16475</name>
</gene>
<sequence length="140" mass="16131">MTSLQRTRSDGCESYPDAAETAHSINQARTKKSAAFQHITDEIYHLKRKLMECGITYEMLVRKSPVKREKIEKAANIAASLAHADEDCERFLQQGVYNGPLFMKRFVSRYRPYIIALIFIQKDGCNHLLEYLPKQEGIFS</sequence>
<reference evidence="2" key="1">
    <citation type="journal article" date="2019" name="Int. J. Syst. Evol. Microbiol.">
        <title>The Global Catalogue of Microorganisms (GCM) 10K type strain sequencing project: providing services to taxonomists for standard genome sequencing and annotation.</title>
        <authorList>
            <consortium name="The Broad Institute Genomics Platform"/>
            <consortium name="The Broad Institute Genome Sequencing Center for Infectious Disease"/>
            <person name="Wu L."/>
            <person name="Ma J."/>
        </authorList>
    </citation>
    <scope>NUCLEOTIDE SEQUENCE [LARGE SCALE GENOMIC DNA]</scope>
    <source>
        <strain evidence="2">NBRC 106396</strain>
    </source>
</reference>
<evidence type="ECO:0000313" key="2">
    <source>
        <dbReference type="Proteomes" id="UP001596549"/>
    </source>
</evidence>
<protein>
    <submittedName>
        <fullName evidence="1">Uncharacterized protein</fullName>
    </submittedName>
</protein>